<dbReference type="SUPFAM" id="SSF51126">
    <property type="entry name" value="Pectin lyase-like"/>
    <property type="match status" value="1"/>
</dbReference>
<sequence>TVAQCNQEKLCKFNLSTQTPSNCPCLNTGDPRAGQTCPAYCVKGYATATCTCDTNATNYTVSQCQQEKLCITNLVNQTVATRFILENCTFQNIDISYSSGQGAYSAVLNGVNQTVVINKSTFRNCSNQLSATGAGAIFISFSNASVVSNEINITNSRFLYNAGYNTGAIFSERVTNKVNLTNNQFIGNSQIAVASGKGRDAQLAWPKYSSVQTADAAKQKVQQLFNGGTSTIRNSIHYLFVVNDKDDVNGFIDLNVTQELCQSKTEMTADCMCDPDSTTYPVAQCQKDKLCITDLSHQTPSNCPCLPTNDPRSGQTCPAYCVKGNVT</sequence>
<evidence type="ECO:0000313" key="1">
    <source>
        <dbReference type="EMBL" id="KAA6353247.1"/>
    </source>
</evidence>
<feature type="non-terminal residue" evidence="1">
    <location>
        <position position="327"/>
    </location>
</feature>
<dbReference type="InterPro" id="IPR011050">
    <property type="entry name" value="Pectin_lyase_fold/virulence"/>
</dbReference>
<reference evidence="1 2" key="1">
    <citation type="submission" date="2019-03" db="EMBL/GenBank/DDBJ databases">
        <title>Single cell metagenomics reveals metabolic interactions within the superorganism composed of flagellate Streblomastix strix and complex community of Bacteroidetes bacteria on its surface.</title>
        <authorList>
            <person name="Treitli S.C."/>
            <person name="Kolisko M."/>
            <person name="Husnik F."/>
            <person name="Keeling P."/>
            <person name="Hampl V."/>
        </authorList>
    </citation>
    <scope>NUCLEOTIDE SEQUENCE [LARGE SCALE GENOMIC DNA]</scope>
    <source>
        <strain evidence="1">ST1C</strain>
    </source>
</reference>
<evidence type="ECO:0008006" key="3">
    <source>
        <dbReference type="Google" id="ProtNLM"/>
    </source>
</evidence>
<accession>A0A5J4T4U1</accession>
<proteinExistence type="predicted"/>
<dbReference type="Proteomes" id="UP000324800">
    <property type="component" value="Unassembled WGS sequence"/>
</dbReference>
<comment type="caution">
    <text evidence="1">The sequence shown here is derived from an EMBL/GenBank/DDBJ whole genome shotgun (WGS) entry which is preliminary data.</text>
</comment>
<gene>
    <name evidence="1" type="ORF">EZS28_051226</name>
</gene>
<protein>
    <recommendedName>
        <fullName evidence="3">Right handed beta helix domain-containing protein</fullName>
    </recommendedName>
</protein>
<organism evidence="1 2">
    <name type="scientific">Streblomastix strix</name>
    <dbReference type="NCBI Taxonomy" id="222440"/>
    <lineage>
        <taxon>Eukaryota</taxon>
        <taxon>Metamonada</taxon>
        <taxon>Preaxostyla</taxon>
        <taxon>Oxymonadida</taxon>
        <taxon>Streblomastigidae</taxon>
        <taxon>Streblomastix</taxon>
    </lineage>
</organism>
<feature type="non-terminal residue" evidence="1">
    <location>
        <position position="1"/>
    </location>
</feature>
<evidence type="ECO:0000313" key="2">
    <source>
        <dbReference type="Proteomes" id="UP000324800"/>
    </source>
</evidence>
<name>A0A5J4T4U1_9EUKA</name>
<dbReference type="EMBL" id="SNRW01038494">
    <property type="protein sequence ID" value="KAA6353247.1"/>
    <property type="molecule type" value="Genomic_DNA"/>
</dbReference>
<dbReference type="AlphaFoldDB" id="A0A5J4T4U1"/>